<gene>
    <name evidence="11" type="ORF">KFE25_003332</name>
</gene>
<comment type="pathway">
    <text evidence="2">Pyrimidine metabolism; UMP biosynthesis via salvage pathway; UMP from uracil: step 1/1.</text>
</comment>
<dbReference type="InterPro" id="IPR000836">
    <property type="entry name" value="PRTase_dom"/>
</dbReference>
<evidence type="ECO:0000256" key="3">
    <source>
        <dbReference type="ARBA" id="ARBA00009516"/>
    </source>
</evidence>
<keyword evidence="9" id="KW-0342">GTP-binding</keyword>
<dbReference type="Gene3D" id="3.40.50.2020">
    <property type="match status" value="1"/>
</dbReference>
<evidence type="ECO:0000256" key="9">
    <source>
        <dbReference type="ARBA" id="ARBA00023134"/>
    </source>
</evidence>
<keyword evidence="5" id="KW-0021">Allosteric enzyme</keyword>
<dbReference type="GO" id="GO:0004845">
    <property type="term" value="F:uracil phosphoribosyltransferase activity"/>
    <property type="evidence" value="ECO:0007669"/>
    <property type="project" value="UniProtKB-EC"/>
</dbReference>
<dbReference type="SUPFAM" id="SSF53271">
    <property type="entry name" value="PRTase-like"/>
    <property type="match status" value="1"/>
</dbReference>
<protein>
    <recommendedName>
        <fullName evidence="4">uracil phosphoribosyltransferase</fullName>
        <ecNumber evidence="4">2.4.2.9</ecNumber>
    </recommendedName>
</protein>
<dbReference type="OMA" id="ACANKTQ"/>
<dbReference type="EC" id="2.4.2.9" evidence="4"/>
<name>A0A8J5XPD7_DIALT</name>
<proteinExistence type="inferred from homology"/>
<comment type="caution">
    <text evidence="11">The sequence shown here is derived from an EMBL/GenBank/DDBJ whole genome shotgun (WGS) entry which is preliminary data.</text>
</comment>
<dbReference type="GO" id="GO:0005525">
    <property type="term" value="F:GTP binding"/>
    <property type="evidence" value="ECO:0007669"/>
    <property type="project" value="UniProtKB-KW"/>
</dbReference>
<dbReference type="InterPro" id="IPR029057">
    <property type="entry name" value="PRTase-like"/>
</dbReference>
<evidence type="ECO:0000256" key="6">
    <source>
        <dbReference type="ARBA" id="ARBA00022676"/>
    </source>
</evidence>
<evidence type="ECO:0000256" key="5">
    <source>
        <dbReference type="ARBA" id="ARBA00022533"/>
    </source>
</evidence>
<accession>A0A8J5XPD7</accession>
<organism evidence="11 12">
    <name type="scientific">Diacronema lutheri</name>
    <name type="common">Unicellular marine alga</name>
    <name type="synonym">Monochrysis lutheri</name>
    <dbReference type="NCBI Taxonomy" id="2081491"/>
    <lineage>
        <taxon>Eukaryota</taxon>
        <taxon>Haptista</taxon>
        <taxon>Haptophyta</taxon>
        <taxon>Pavlovophyceae</taxon>
        <taxon>Pavlovales</taxon>
        <taxon>Pavlovaceae</taxon>
        <taxon>Diacronema</taxon>
    </lineage>
</organism>
<reference evidence="11" key="1">
    <citation type="submission" date="2021-05" db="EMBL/GenBank/DDBJ databases">
        <title>The genome of the haptophyte Pavlova lutheri (Diacronema luteri, Pavlovales) - a model for lipid biosynthesis in eukaryotic algae.</title>
        <authorList>
            <person name="Hulatt C.J."/>
            <person name="Posewitz M.C."/>
        </authorList>
    </citation>
    <scope>NUCLEOTIDE SEQUENCE</scope>
    <source>
        <strain evidence="11">NIVA-4/92</strain>
    </source>
</reference>
<keyword evidence="8" id="KW-0547">Nucleotide-binding</keyword>
<dbReference type="GO" id="GO:0008655">
    <property type="term" value="P:pyrimidine-containing compound salvage"/>
    <property type="evidence" value="ECO:0007669"/>
    <property type="project" value="UniProtKB-ARBA"/>
</dbReference>
<dbReference type="NCBIfam" id="NF001097">
    <property type="entry name" value="PRK00129.1"/>
    <property type="match status" value="1"/>
</dbReference>
<evidence type="ECO:0000256" key="8">
    <source>
        <dbReference type="ARBA" id="ARBA00022741"/>
    </source>
</evidence>
<dbReference type="FunFam" id="3.40.50.2020:FF:000023">
    <property type="entry name" value="Probable uracil phosphoribosyltransferase"/>
    <property type="match status" value="1"/>
</dbReference>
<evidence type="ECO:0000313" key="12">
    <source>
        <dbReference type="Proteomes" id="UP000751190"/>
    </source>
</evidence>
<sequence length="212" mass="23054">MVTAVHTLESRAITHLMTVMRDASTPHEAFAAHARRLMRLLAEEGIACLPHTRIEVTTPCGTFVGEKLLVASAVCAVSIMRAGDSLVEEVRAAWPGVRVGKLLIQRDEQTAIPRLFYEKLPADIARMHVLLCDPMLATGGSAMMAIDALLKRGVRAAFIIFLNVLSCPEGIARVHAAHPAVQIITCATDERLNERKFIVPGLGDFGDRFYGG</sequence>
<evidence type="ECO:0000313" key="11">
    <source>
        <dbReference type="EMBL" id="KAG8464269.1"/>
    </source>
</evidence>
<dbReference type="EMBL" id="JAGTXO010000013">
    <property type="protein sequence ID" value="KAG8464269.1"/>
    <property type="molecule type" value="Genomic_DNA"/>
</dbReference>
<comment type="similarity">
    <text evidence="3">Belongs to the UPRTase family.</text>
</comment>
<dbReference type="AlphaFoldDB" id="A0A8J5XPD7"/>
<dbReference type="OrthoDB" id="106623at2759"/>
<comment type="cofactor">
    <cofactor evidence="1">
        <name>Mg(2+)</name>
        <dbReference type="ChEBI" id="CHEBI:18420"/>
    </cofactor>
</comment>
<dbReference type="Pfam" id="PF14681">
    <property type="entry name" value="UPRTase"/>
    <property type="match status" value="1"/>
</dbReference>
<evidence type="ECO:0000256" key="4">
    <source>
        <dbReference type="ARBA" id="ARBA00011894"/>
    </source>
</evidence>
<dbReference type="Proteomes" id="UP000751190">
    <property type="component" value="Unassembled WGS sequence"/>
</dbReference>
<evidence type="ECO:0000256" key="1">
    <source>
        <dbReference type="ARBA" id="ARBA00001946"/>
    </source>
</evidence>
<dbReference type="CDD" id="cd06223">
    <property type="entry name" value="PRTases_typeI"/>
    <property type="match status" value="1"/>
</dbReference>
<keyword evidence="7" id="KW-0808">Transferase</keyword>
<evidence type="ECO:0000256" key="2">
    <source>
        <dbReference type="ARBA" id="ARBA00005180"/>
    </source>
</evidence>
<feature type="domain" description="Phosphoribosyltransferase" evidence="10">
    <location>
        <begin position="9"/>
        <end position="211"/>
    </location>
</feature>
<keyword evidence="6" id="KW-0328">Glycosyltransferase</keyword>
<evidence type="ECO:0000256" key="7">
    <source>
        <dbReference type="ARBA" id="ARBA00022679"/>
    </source>
</evidence>
<evidence type="ECO:0000259" key="10">
    <source>
        <dbReference type="Pfam" id="PF14681"/>
    </source>
</evidence>
<keyword evidence="12" id="KW-1185">Reference proteome</keyword>